<protein>
    <submittedName>
        <fullName evidence="1">MerR HTH family regulatory protein</fullName>
    </submittedName>
</protein>
<dbReference type="AlphaFoldDB" id="A0A1T5ETA5"/>
<dbReference type="EMBL" id="FUYZ01000004">
    <property type="protein sequence ID" value="SKB87177.1"/>
    <property type="molecule type" value="Genomic_DNA"/>
</dbReference>
<gene>
    <name evidence="1" type="ORF">SAMN05660477_01542</name>
</gene>
<name>A0A1T5ETA5_9FLAO</name>
<reference evidence="1 2" key="1">
    <citation type="submission" date="2017-02" db="EMBL/GenBank/DDBJ databases">
        <authorList>
            <person name="Peterson S.W."/>
        </authorList>
    </citation>
    <scope>NUCLEOTIDE SEQUENCE [LARGE SCALE GENOMIC DNA]</scope>
    <source>
        <strain evidence="1 2">DSM 22323</strain>
    </source>
</reference>
<dbReference type="Gene3D" id="1.10.1660.10">
    <property type="match status" value="1"/>
</dbReference>
<evidence type="ECO:0000313" key="1">
    <source>
        <dbReference type="EMBL" id="SKB87177.1"/>
    </source>
</evidence>
<dbReference type="Proteomes" id="UP000191112">
    <property type="component" value="Unassembled WGS sequence"/>
</dbReference>
<dbReference type="RefSeq" id="WP_079666794.1">
    <property type="nucleotide sequence ID" value="NZ_FUYZ01000004.1"/>
</dbReference>
<evidence type="ECO:0000313" key="2">
    <source>
        <dbReference type="Proteomes" id="UP000191112"/>
    </source>
</evidence>
<sequence length="104" mass="12781">MNERISIEEIIRIYKVDYSFVNALIDSELLHPQTENSIRYIIHDELSDFEKFMNWHYDLEVNLQGIEIINDMLRKVRHLQTENRNLMQRLQVKRFDWEESDEIL</sequence>
<organism evidence="1 2">
    <name type="scientific">Soonwooa buanensis</name>
    <dbReference type="NCBI Taxonomy" id="619805"/>
    <lineage>
        <taxon>Bacteria</taxon>
        <taxon>Pseudomonadati</taxon>
        <taxon>Bacteroidota</taxon>
        <taxon>Flavobacteriia</taxon>
        <taxon>Flavobacteriales</taxon>
        <taxon>Weeksellaceae</taxon>
        <taxon>Chryseobacterium group</taxon>
        <taxon>Soonwooa</taxon>
    </lineage>
</organism>
<keyword evidence="2" id="KW-1185">Reference proteome</keyword>
<dbReference type="OrthoDB" id="1494789at2"/>
<dbReference type="STRING" id="619805.SAMN05660477_01542"/>
<accession>A0A1T5ETA5</accession>
<proteinExistence type="predicted"/>
<dbReference type="Pfam" id="PF13591">
    <property type="entry name" value="MerR_2"/>
    <property type="match status" value="1"/>
</dbReference>